<dbReference type="PROSITE" id="PS50088">
    <property type="entry name" value="ANK_REPEAT"/>
    <property type="match status" value="9"/>
</dbReference>
<keyword evidence="2 3" id="KW-0040">ANK repeat</keyword>
<feature type="non-terminal residue" evidence="5">
    <location>
        <position position="731"/>
    </location>
</feature>
<feature type="repeat" description="ANK" evidence="3">
    <location>
        <begin position="671"/>
        <end position="700"/>
    </location>
</feature>
<dbReference type="Pfam" id="PF13637">
    <property type="entry name" value="Ank_4"/>
    <property type="match status" value="1"/>
</dbReference>
<dbReference type="Gene3D" id="1.25.40.20">
    <property type="entry name" value="Ankyrin repeat-containing domain"/>
    <property type="match status" value="4"/>
</dbReference>
<dbReference type="AlphaFoldDB" id="A0A9P1C5P4"/>
<sequence>MAARPEPFAPPPRSSAMGCSGSRSDLVKPQDLLTEASEARTEERSPLKPLASASASAEPAEPALPGEAEPIIELVKETKEDDEAKEVTEAATMETVAKEDQEDPTAQTAPEPLEEVEAEPEVTEVKCEEPELSWFDSATAGDLRNLSLHVTLATNNGSATSLLDSTSGDERSTALHLSAQQGHVEACRWLLAARAEAQAITRKKATALHLAAQEGHLEVLQLLLEPQHPELLDLNRDAWPTALAVDLWRCSPLHRAAERGRSEVACYLLTKKADPQKADREGNSPLHFACASGCAPLVAELLKRKVPLDFANNDGYSPLDLCVRKKQPEVGDQLVAAGAKMVKDVKKTPPSMLVAAASGLPFYCSYIFKSDERVLKKELLTLDSAGRSPLLLAIQLGHQAVVERLLDHPLCTEDLQKVVASCGLAPLHQAAQAGRMEILQMLLRRKAQVDQVDASGSTALFHAAEAQQLEMLQYLLSQGLRPEQCNDSEKTALHAAAQQGTLEACRALLAAATSEVLIKSQDWEGATAVHLGIKGGHAEVCRFLMEARADPQEALDFGVTPLQLAAEGHQEVLRLLLSDLAGDGEALRRALAGRQGDGRGAWLVACSNGQLLCARELRDAAEAQGIDLSKEEDRTKRKAMTLAALGGHLEMCKWLLETGSDVKERDSCQWTPLHAASAEGHTEVVEWLLKQGADVSAVDEDGHTAHHLARRRGCAAVEEEMQEVELDGLKE</sequence>
<gene>
    <name evidence="5" type="ORF">C1SCF055_LOCUS12983</name>
</gene>
<feature type="repeat" description="ANK" evidence="3">
    <location>
        <begin position="455"/>
        <end position="487"/>
    </location>
</feature>
<comment type="caution">
    <text evidence="5">The sequence shown here is derived from an EMBL/GenBank/DDBJ whole genome shotgun (WGS) entry which is preliminary data.</text>
</comment>
<feature type="compositionally biased region" description="Basic and acidic residues" evidence="4">
    <location>
        <begin position="37"/>
        <end position="46"/>
    </location>
</feature>
<dbReference type="Pfam" id="PF00023">
    <property type="entry name" value="Ank"/>
    <property type="match status" value="2"/>
</dbReference>
<dbReference type="SUPFAM" id="SSF48403">
    <property type="entry name" value="Ankyrin repeat"/>
    <property type="match status" value="2"/>
</dbReference>
<evidence type="ECO:0000313" key="6">
    <source>
        <dbReference type="EMBL" id="CAL1138919.1"/>
    </source>
</evidence>
<dbReference type="PANTHER" id="PTHR24198:SF165">
    <property type="entry name" value="ANKYRIN REPEAT-CONTAINING PROTEIN-RELATED"/>
    <property type="match status" value="1"/>
</dbReference>
<name>A0A9P1C5P4_9DINO</name>
<evidence type="ECO:0000313" key="7">
    <source>
        <dbReference type="Proteomes" id="UP001152797"/>
    </source>
</evidence>
<dbReference type="SMART" id="SM00248">
    <property type="entry name" value="ANK"/>
    <property type="match status" value="14"/>
</dbReference>
<feature type="compositionally biased region" description="Low complexity" evidence="4">
    <location>
        <begin position="47"/>
        <end position="69"/>
    </location>
</feature>
<evidence type="ECO:0000256" key="4">
    <source>
        <dbReference type="SAM" id="MobiDB-lite"/>
    </source>
</evidence>
<feature type="repeat" description="ANK" evidence="3">
    <location>
        <begin position="170"/>
        <end position="202"/>
    </location>
</feature>
<keyword evidence="1" id="KW-0677">Repeat</keyword>
<dbReference type="Proteomes" id="UP001152797">
    <property type="component" value="Unassembled WGS sequence"/>
</dbReference>
<protein>
    <submittedName>
        <fullName evidence="5">Uncharacterized protein</fullName>
    </submittedName>
</protein>
<dbReference type="PROSITE" id="PS50297">
    <property type="entry name" value="ANK_REP_REGION"/>
    <property type="match status" value="5"/>
</dbReference>
<reference evidence="5" key="1">
    <citation type="submission" date="2022-10" db="EMBL/GenBank/DDBJ databases">
        <authorList>
            <person name="Chen Y."/>
            <person name="Dougan E. K."/>
            <person name="Chan C."/>
            <person name="Rhodes N."/>
            <person name="Thang M."/>
        </authorList>
    </citation>
    <scope>NUCLEOTIDE SEQUENCE</scope>
</reference>
<feature type="repeat" description="ANK" evidence="3">
    <location>
        <begin position="524"/>
        <end position="556"/>
    </location>
</feature>
<evidence type="ECO:0000256" key="2">
    <source>
        <dbReference type="ARBA" id="ARBA00023043"/>
    </source>
</evidence>
<reference evidence="6" key="2">
    <citation type="submission" date="2024-04" db="EMBL/GenBank/DDBJ databases">
        <authorList>
            <person name="Chen Y."/>
            <person name="Shah S."/>
            <person name="Dougan E. K."/>
            <person name="Thang M."/>
            <person name="Chan C."/>
        </authorList>
    </citation>
    <scope>NUCLEOTIDE SEQUENCE [LARGE SCALE GENOMIC DNA]</scope>
</reference>
<accession>A0A9P1C5P4</accession>
<evidence type="ECO:0000313" key="5">
    <source>
        <dbReference type="EMBL" id="CAI3985544.1"/>
    </source>
</evidence>
<dbReference type="EMBL" id="CAMXCT020001001">
    <property type="protein sequence ID" value="CAL1138919.1"/>
    <property type="molecule type" value="Genomic_DNA"/>
</dbReference>
<organism evidence="5">
    <name type="scientific">Cladocopium goreaui</name>
    <dbReference type="NCBI Taxonomy" id="2562237"/>
    <lineage>
        <taxon>Eukaryota</taxon>
        <taxon>Sar</taxon>
        <taxon>Alveolata</taxon>
        <taxon>Dinophyceae</taxon>
        <taxon>Suessiales</taxon>
        <taxon>Symbiodiniaceae</taxon>
        <taxon>Cladocopium</taxon>
    </lineage>
</organism>
<evidence type="ECO:0000256" key="1">
    <source>
        <dbReference type="ARBA" id="ARBA00022737"/>
    </source>
</evidence>
<dbReference type="InterPro" id="IPR002110">
    <property type="entry name" value="Ankyrin_rpt"/>
</dbReference>
<keyword evidence="7" id="KW-1185">Reference proteome</keyword>
<dbReference type="OrthoDB" id="552049at2759"/>
<dbReference type="EMBL" id="CAMXCT030001001">
    <property type="protein sequence ID" value="CAL4772856.1"/>
    <property type="molecule type" value="Genomic_DNA"/>
</dbReference>
<dbReference type="InterPro" id="IPR036770">
    <property type="entry name" value="Ankyrin_rpt-contain_sf"/>
</dbReference>
<feature type="repeat" description="ANK" evidence="3">
    <location>
        <begin position="251"/>
        <end position="280"/>
    </location>
</feature>
<feature type="repeat" description="ANK" evidence="3">
    <location>
        <begin position="635"/>
        <end position="667"/>
    </location>
</feature>
<feature type="compositionally biased region" description="Acidic residues" evidence="4">
    <location>
        <begin position="112"/>
        <end position="121"/>
    </location>
</feature>
<feature type="repeat" description="ANK" evidence="3">
    <location>
        <begin position="203"/>
        <end position="225"/>
    </location>
</feature>
<feature type="repeat" description="ANK" evidence="3">
    <location>
        <begin position="281"/>
        <end position="313"/>
    </location>
</feature>
<dbReference type="PANTHER" id="PTHR24198">
    <property type="entry name" value="ANKYRIN REPEAT AND PROTEIN KINASE DOMAIN-CONTAINING PROTEIN"/>
    <property type="match status" value="1"/>
</dbReference>
<dbReference type="EMBL" id="CAMXCT010001001">
    <property type="protein sequence ID" value="CAI3985544.1"/>
    <property type="molecule type" value="Genomic_DNA"/>
</dbReference>
<proteinExistence type="predicted"/>
<evidence type="ECO:0000256" key="3">
    <source>
        <dbReference type="PROSITE-ProRule" id="PRU00023"/>
    </source>
</evidence>
<feature type="region of interest" description="Disordered" evidence="4">
    <location>
        <begin position="1"/>
        <end position="121"/>
    </location>
</feature>
<dbReference type="PRINTS" id="PR01415">
    <property type="entry name" value="ANKYRIN"/>
</dbReference>
<dbReference type="Pfam" id="PF12796">
    <property type="entry name" value="Ank_2"/>
    <property type="match status" value="3"/>
</dbReference>
<feature type="repeat" description="ANK" evidence="3">
    <location>
        <begin position="422"/>
        <end position="454"/>
    </location>
</feature>